<dbReference type="AlphaFoldDB" id="A0A835CBU9"/>
<name>A0A835CBU9_9FABA</name>
<keyword evidence="2" id="KW-1185">Reference proteome</keyword>
<evidence type="ECO:0000313" key="1">
    <source>
        <dbReference type="EMBL" id="KAF7836041.1"/>
    </source>
</evidence>
<dbReference type="EMBL" id="JAAIUW010000004">
    <property type="protein sequence ID" value="KAF7836041.1"/>
    <property type="molecule type" value="Genomic_DNA"/>
</dbReference>
<accession>A0A835CBU9</accession>
<gene>
    <name evidence="1" type="ORF">G2W53_010900</name>
</gene>
<dbReference type="Proteomes" id="UP000634136">
    <property type="component" value="Unassembled WGS sequence"/>
</dbReference>
<sequence length="67" mass="7384">MEDKLFFLRIEHAALETGTKIIDPTETTAFATPKKACVSGNVTPTATSISIAQHVLHQLLIFFRQLA</sequence>
<evidence type="ECO:0000313" key="2">
    <source>
        <dbReference type="Proteomes" id="UP000634136"/>
    </source>
</evidence>
<reference evidence="1" key="1">
    <citation type="submission" date="2020-09" db="EMBL/GenBank/DDBJ databases">
        <title>Genome-Enabled Discovery of Anthraquinone Biosynthesis in Senna tora.</title>
        <authorList>
            <person name="Kang S.-H."/>
            <person name="Pandey R.P."/>
            <person name="Lee C.-M."/>
            <person name="Sim J.-S."/>
            <person name="Jeong J.-T."/>
            <person name="Choi B.-S."/>
            <person name="Jung M."/>
            <person name="Ginzburg D."/>
            <person name="Zhao K."/>
            <person name="Won S.Y."/>
            <person name="Oh T.-J."/>
            <person name="Yu Y."/>
            <person name="Kim N.-H."/>
            <person name="Lee O.R."/>
            <person name="Lee T.-H."/>
            <person name="Bashyal P."/>
            <person name="Kim T.-S."/>
            <person name="Lee W.-H."/>
            <person name="Kawkins C."/>
            <person name="Kim C.-K."/>
            <person name="Kim J.S."/>
            <person name="Ahn B.O."/>
            <person name="Rhee S.Y."/>
            <person name="Sohng J.K."/>
        </authorList>
    </citation>
    <scope>NUCLEOTIDE SEQUENCE</scope>
    <source>
        <tissue evidence="1">Leaf</tissue>
    </source>
</reference>
<proteinExistence type="predicted"/>
<organism evidence="1 2">
    <name type="scientific">Senna tora</name>
    <dbReference type="NCBI Taxonomy" id="362788"/>
    <lineage>
        <taxon>Eukaryota</taxon>
        <taxon>Viridiplantae</taxon>
        <taxon>Streptophyta</taxon>
        <taxon>Embryophyta</taxon>
        <taxon>Tracheophyta</taxon>
        <taxon>Spermatophyta</taxon>
        <taxon>Magnoliopsida</taxon>
        <taxon>eudicotyledons</taxon>
        <taxon>Gunneridae</taxon>
        <taxon>Pentapetalae</taxon>
        <taxon>rosids</taxon>
        <taxon>fabids</taxon>
        <taxon>Fabales</taxon>
        <taxon>Fabaceae</taxon>
        <taxon>Caesalpinioideae</taxon>
        <taxon>Cassia clade</taxon>
        <taxon>Senna</taxon>
    </lineage>
</organism>
<comment type="caution">
    <text evidence="1">The sequence shown here is derived from an EMBL/GenBank/DDBJ whole genome shotgun (WGS) entry which is preliminary data.</text>
</comment>
<protein>
    <submittedName>
        <fullName evidence="1">Uncharacterized protein</fullName>
    </submittedName>
</protein>